<organism evidence="16 17">
    <name type="scientific">Ktedonobacter robiniae</name>
    <dbReference type="NCBI Taxonomy" id="2778365"/>
    <lineage>
        <taxon>Bacteria</taxon>
        <taxon>Bacillati</taxon>
        <taxon>Chloroflexota</taxon>
        <taxon>Ktedonobacteria</taxon>
        <taxon>Ktedonobacterales</taxon>
        <taxon>Ktedonobacteraceae</taxon>
        <taxon>Ktedonobacter</taxon>
    </lineage>
</organism>
<evidence type="ECO:0000259" key="14">
    <source>
        <dbReference type="Pfam" id="PF02775"/>
    </source>
</evidence>
<dbReference type="InterPro" id="IPR011766">
    <property type="entry name" value="TPP_enzyme_TPP-bd"/>
</dbReference>
<keyword evidence="7 12" id="KW-0479">Metal-binding</keyword>
<comment type="pathway">
    <text evidence="2 12">Amino-acid biosynthesis; L-valine biosynthesis; L-valine from pyruvate: step 1/4.</text>
</comment>
<reference evidence="16 17" key="1">
    <citation type="journal article" date="2021" name="Int. J. Syst. Evol. Microbiol.">
        <title>Reticulibacter mediterranei gen. nov., sp. nov., within the new family Reticulibacteraceae fam. nov., and Ktedonospora formicarum gen. nov., sp. nov., Ktedonobacter robiniae sp. nov., Dictyobacter formicarum sp. nov. and Dictyobacter arantiisoli sp. nov., belonging to the class Ktedonobacteria.</title>
        <authorList>
            <person name="Yabe S."/>
            <person name="Zheng Y."/>
            <person name="Wang C.M."/>
            <person name="Sakai Y."/>
            <person name="Abe K."/>
            <person name="Yokota A."/>
            <person name="Donadio S."/>
            <person name="Cavaletti L."/>
            <person name="Monciardini P."/>
        </authorList>
    </citation>
    <scope>NUCLEOTIDE SEQUENCE [LARGE SCALE GENOMIC DNA]</scope>
    <source>
        <strain evidence="16 17">SOSP1-30</strain>
    </source>
</reference>
<comment type="caution">
    <text evidence="16">The sequence shown here is derived from an EMBL/GenBank/DDBJ whole genome shotgun (WGS) entry which is preliminary data.</text>
</comment>
<dbReference type="InterPro" id="IPR029035">
    <property type="entry name" value="DHS-like_NAD/FAD-binding_dom"/>
</dbReference>
<sequence>MAIATNIMQEAGNTRERNAGARELTGSQIVCEALVREGVDFIYGYPGGAIIPFYDALSSYPALHHVLVRHEQAASHAADGYARATGKVGVCAATSGPGATNLVTGLATAFMDSTPMVAITGQVARTFIGRDAFQETDIIGITQPITKHSYQIQRIEEIAPTIHEAFRVARSGRPGPVLVDIPKDIQQGKGWYDPTQYQTSEEQLREERERLERPAPRLIVHAIELLASARKPLIMAGHGVILSSAYKELKAFAEKADLPVITTLLGQSAFPEDHPLHLGMPGMHGPAHANRAISEADVIVGVGLRFDDRVTGKVAEFAPKARIIHIDIDPSEMHKVKIATVPIVADARIALEALAEAVQPADHQEWRREIRSWQGESESRTGVGQWNPAFPSPIDILGEIRKQTDGNAIIVTDVGQHQMWTARHYTWTRPNSHITSGGLGTMGFALPAAMGVKMGMPDDLVWAIAGDGGIQMNIQELATLQQERVPVKVVIMNNGYLGMVRQWQQFFHSRNYSETPITGPDYLKLAEAYGVTGIRVTKKEEVAAAIQRAIETPGTVIVECIIEAEACVYPMVAPGSAITSMIEESERSA</sequence>
<evidence type="ECO:0000313" key="17">
    <source>
        <dbReference type="Proteomes" id="UP000654345"/>
    </source>
</evidence>
<evidence type="ECO:0000256" key="4">
    <source>
        <dbReference type="ARBA" id="ARBA00013145"/>
    </source>
</evidence>
<comment type="cofactor">
    <cofactor evidence="12">
        <name>Mg(2+)</name>
        <dbReference type="ChEBI" id="CHEBI:18420"/>
    </cofactor>
    <text evidence="12">Binds 1 Mg(2+) ion per subunit.</text>
</comment>
<dbReference type="InterPro" id="IPR029061">
    <property type="entry name" value="THDP-binding"/>
</dbReference>
<accession>A0ABQ3UQ77</accession>
<dbReference type="Pfam" id="PF02775">
    <property type="entry name" value="TPP_enzyme_C"/>
    <property type="match status" value="1"/>
</dbReference>
<evidence type="ECO:0000256" key="5">
    <source>
        <dbReference type="ARBA" id="ARBA00022605"/>
    </source>
</evidence>
<keyword evidence="8 12" id="KW-0460">Magnesium</keyword>
<comment type="catalytic activity">
    <reaction evidence="11 12">
        <text>2 pyruvate + H(+) = (2S)-2-acetolactate + CO2</text>
        <dbReference type="Rhea" id="RHEA:25249"/>
        <dbReference type="ChEBI" id="CHEBI:15361"/>
        <dbReference type="ChEBI" id="CHEBI:15378"/>
        <dbReference type="ChEBI" id="CHEBI:16526"/>
        <dbReference type="ChEBI" id="CHEBI:58476"/>
        <dbReference type="EC" id="2.2.1.6"/>
    </reaction>
</comment>
<keyword evidence="17" id="KW-1185">Reference proteome</keyword>
<feature type="domain" description="Thiamine pyrophosphate enzyme N-terminal TPP-binding" evidence="15">
    <location>
        <begin position="25"/>
        <end position="139"/>
    </location>
</feature>
<comment type="similarity">
    <text evidence="3 12">Belongs to the TPP enzyme family.</text>
</comment>
<dbReference type="Pfam" id="PF00205">
    <property type="entry name" value="TPP_enzyme_M"/>
    <property type="match status" value="1"/>
</dbReference>
<keyword evidence="10 12" id="KW-0100">Branched-chain amino acid biosynthesis</keyword>
<dbReference type="Gene3D" id="3.40.50.970">
    <property type="match status" value="2"/>
</dbReference>
<dbReference type="SUPFAM" id="SSF52518">
    <property type="entry name" value="Thiamin diphosphate-binding fold (THDP-binding)"/>
    <property type="match status" value="2"/>
</dbReference>
<evidence type="ECO:0000256" key="7">
    <source>
        <dbReference type="ARBA" id="ARBA00022723"/>
    </source>
</evidence>
<keyword evidence="5 12" id="KW-0028">Amino-acid biosynthesis</keyword>
<gene>
    <name evidence="16" type="ORF">KSB_33710</name>
</gene>
<dbReference type="EMBL" id="BNJG01000001">
    <property type="protein sequence ID" value="GHO54896.1"/>
    <property type="molecule type" value="Genomic_DNA"/>
</dbReference>
<dbReference type="InterPro" id="IPR012001">
    <property type="entry name" value="Thiamin_PyroP_enz_TPP-bd_dom"/>
</dbReference>
<dbReference type="EC" id="2.2.1.6" evidence="4 12"/>
<evidence type="ECO:0000256" key="9">
    <source>
        <dbReference type="ARBA" id="ARBA00023052"/>
    </source>
</evidence>
<evidence type="ECO:0000259" key="13">
    <source>
        <dbReference type="Pfam" id="PF00205"/>
    </source>
</evidence>
<dbReference type="Gene3D" id="3.40.50.1220">
    <property type="entry name" value="TPP-binding domain"/>
    <property type="match status" value="1"/>
</dbReference>
<dbReference type="PROSITE" id="PS00187">
    <property type="entry name" value="TPP_ENZYMES"/>
    <property type="match status" value="1"/>
</dbReference>
<feature type="domain" description="Thiamine pyrophosphate enzyme TPP-binding" evidence="14">
    <location>
        <begin position="413"/>
        <end position="560"/>
    </location>
</feature>
<dbReference type="InterPro" id="IPR012846">
    <property type="entry name" value="Acetolactate_synth_lsu"/>
</dbReference>
<comment type="cofactor">
    <cofactor evidence="12">
        <name>thiamine diphosphate</name>
        <dbReference type="ChEBI" id="CHEBI:58937"/>
    </cofactor>
    <text evidence="12">Binds 1 thiamine pyrophosphate per subunit.</text>
</comment>
<dbReference type="InterPro" id="IPR012000">
    <property type="entry name" value="Thiamin_PyroP_enz_cen_dom"/>
</dbReference>
<keyword evidence="9 12" id="KW-0786">Thiamine pyrophosphate</keyword>
<name>A0ABQ3UQ77_9CHLR</name>
<dbReference type="CDD" id="cd07035">
    <property type="entry name" value="TPP_PYR_POX_like"/>
    <property type="match status" value="1"/>
</dbReference>
<evidence type="ECO:0000256" key="11">
    <source>
        <dbReference type="ARBA" id="ARBA00048670"/>
    </source>
</evidence>
<dbReference type="InterPro" id="IPR000399">
    <property type="entry name" value="TPP-bd_CS"/>
</dbReference>
<protein>
    <recommendedName>
        <fullName evidence="4 12">Acetolactate synthase</fullName>
        <ecNumber evidence="4 12">2.2.1.6</ecNumber>
    </recommendedName>
</protein>
<dbReference type="PANTHER" id="PTHR18968:SF13">
    <property type="entry name" value="ACETOLACTATE SYNTHASE CATALYTIC SUBUNIT, MITOCHONDRIAL"/>
    <property type="match status" value="1"/>
</dbReference>
<dbReference type="CDD" id="cd02015">
    <property type="entry name" value="TPP_AHAS"/>
    <property type="match status" value="1"/>
</dbReference>
<evidence type="ECO:0000256" key="1">
    <source>
        <dbReference type="ARBA" id="ARBA00004974"/>
    </source>
</evidence>
<feature type="domain" description="Thiamine pyrophosphate enzyme central" evidence="13">
    <location>
        <begin position="221"/>
        <end position="354"/>
    </location>
</feature>
<evidence type="ECO:0000259" key="15">
    <source>
        <dbReference type="Pfam" id="PF02776"/>
    </source>
</evidence>
<evidence type="ECO:0000256" key="2">
    <source>
        <dbReference type="ARBA" id="ARBA00005025"/>
    </source>
</evidence>
<dbReference type="InterPro" id="IPR045229">
    <property type="entry name" value="TPP_enz"/>
</dbReference>
<dbReference type="NCBIfam" id="TIGR00118">
    <property type="entry name" value="acolac_lg"/>
    <property type="match status" value="1"/>
</dbReference>
<dbReference type="Proteomes" id="UP000654345">
    <property type="component" value="Unassembled WGS sequence"/>
</dbReference>
<evidence type="ECO:0000256" key="8">
    <source>
        <dbReference type="ARBA" id="ARBA00022842"/>
    </source>
</evidence>
<evidence type="ECO:0000313" key="16">
    <source>
        <dbReference type="EMBL" id="GHO54896.1"/>
    </source>
</evidence>
<evidence type="ECO:0000256" key="3">
    <source>
        <dbReference type="ARBA" id="ARBA00007812"/>
    </source>
</evidence>
<dbReference type="Pfam" id="PF02776">
    <property type="entry name" value="TPP_enzyme_N"/>
    <property type="match status" value="1"/>
</dbReference>
<keyword evidence="6 12" id="KW-0808">Transferase</keyword>
<dbReference type="PANTHER" id="PTHR18968">
    <property type="entry name" value="THIAMINE PYROPHOSPHATE ENZYMES"/>
    <property type="match status" value="1"/>
</dbReference>
<comment type="pathway">
    <text evidence="1 12">Amino-acid biosynthesis; L-isoleucine biosynthesis; L-isoleucine from 2-oxobutanoate: step 1/4.</text>
</comment>
<evidence type="ECO:0000256" key="12">
    <source>
        <dbReference type="RuleBase" id="RU003591"/>
    </source>
</evidence>
<evidence type="ECO:0000256" key="10">
    <source>
        <dbReference type="ARBA" id="ARBA00023304"/>
    </source>
</evidence>
<dbReference type="InterPro" id="IPR039368">
    <property type="entry name" value="AHAS_TPP"/>
</dbReference>
<proteinExistence type="inferred from homology"/>
<evidence type="ECO:0000256" key="6">
    <source>
        <dbReference type="ARBA" id="ARBA00022679"/>
    </source>
</evidence>
<dbReference type="SUPFAM" id="SSF52467">
    <property type="entry name" value="DHS-like NAD/FAD-binding domain"/>
    <property type="match status" value="1"/>
</dbReference>